<evidence type="ECO:0000313" key="3">
    <source>
        <dbReference type="Proteomes" id="UP001494588"/>
    </source>
</evidence>
<dbReference type="Pfam" id="PF01011">
    <property type="entry name" value="PQQ"/>
    <property type="match status" value="1"/>
</dbReference>
<sequence>MANTSYIPFTMEMMKADKAISKGLMKPWAGWSSNERYPKPREFAVGPEYGTPYAAVVKPWLSFLDAPCTAPPWGKLVAIDLQSRKIVWERPIGTTRDMNILNTHTNLPLPTGIFTMGGNIITASGLVFVGATADDYLRAFDEKTGNELWDTRLPAGGQATPMTYIGDDGRQYVVIAAGGHGGLRTRAGDSVVAYALPR</sequence>
<dbReference type="SUPFAM" id="SSF50998">
    <property type="entry name" value="Quinoprotein alcohol dehydrogenase-like"/>
    <property type="match status" value="1"/>
</dbReference>
<dbReference type="SMART" id="SM00564">
    <property type="entry name" value="PQQ"/>
    <property type="match status" value="2"/>
</dbReference>
<proteinExistence type="predicted"/>
<dbReference type="RefSeq" id="WP_201659358.1">
    <property type="nucleotide sequence ID" value="NZ_CAJHCS010000034.1"/>
</dbReference>
<dbReference type="InterPro" id="IPR002372">
    <property type="entry name" value="PQQ_rpt_dom"/>
</dbReference>
<dbReference type="InterPro" id="IPR011047">
    <property type="entry name" value="Quinoprotein_ADH-like_sf"/>
</dbReference>
<dbReference type="InterPro" id="IPR018391">
    <property type="entry name" value="PQQ_b-propeller_rpt"/>
</dbReference>
<comment type="caution">
    <text evidence="2">The sequence shown here is derived from an EMBL/GenBank/DDBJ whole genome shotgun (WGS) entry which is preliminary data.</text>
</comment>
<organism evidence="2 3">
    <name type="scientific">Paraburkholderia sabiae</name>
    <dbReference type="NCBI Taxonomy" id="273251"/>
    <lineage>
        <taxon>Bacteria</taxon>
        <taxon>Pseudomonadati</taxon>
        <taxon>Pseudomonadota</taxon>
        <taxon>Betaproteobacteria</taxon>
        <taxon>Burkholderiales</taxon>
        <taxon>Burkholderiaceae</taxon>
        <taxon>Paraburkholderia</taxon>
    </lineage>
</organism>
<name>A0ABU9QM90_9BURK</name>
<dbReference type="Gene3D" id="2.140.10.10">
    <property type="entry name" value="Quinoprotein alcohol dehydrogenase-like superfamily"/>
    <property type="match status" value="1"/>
</dbReference>
<gene>
    <name evidence="2" type="ORF">V4C55_32965</name>
</gene>
<keyword evidence="3" id="KW-1185">Reference proteome</keyword>
<dbReference type="Proteomes" id="UP001494588">
    <property type="component" value="Unassembled WGS sequence"/>
</dbReference>
<accession>A0ABU9QM90</accession>
<feature type="domain" description="Pyrrolo-quinoline quinone repeat" evidence="1">
    <location>
        <begin position="2"/>
        <end position="173"/>
    </location>
</feature>
<evidence type="ECO:0000259" key="1">
    <source>
        <dbReference type="Pfam" id="PF01011"/>
    </source>
</evidence>
<reference evidence="2 3" key="1">
    <citation type="submission" date="2024-01" db="EMBL/GenBank/DDBJ databases">
        <title>The diversity of rhizobia nodulating Mimosa spp. in eleven states of Brazil covering several biomes is determined by host plant, location, and edaphic factors.</title>
        <authorList>
            <person name="Rouws L."/>
            <person name="Barauna A."/>
            <person name="Beukes C."/>
            <person name="De Faria S.M."/>
            <person name="Gross E."/>
            <person name="Dos Reis Junior F.B."/>
            <person name="Simon M."/>
            <person name="Maluk M."/>
            <person name="Odee D.W."/>
            <person name="Kenicer G."/>
            <person name="Young J.P.W."/>
            <person name="Reis V.M."/>
            <person name="Zilli J."/>
            <person name="James E.K."/>
        </authorList>
    </citation>
    <scope>NUCLEOTIDE SEQUENCE [LARGE SCALE GENOMIC DNA]</scope>
    <source>
        <strain evidence="2 3">JPY77</strain>
    </source>
</reference>
<dbReference type="EMBL" id="JAZHGC010000037">
    <property type="protein sequence ID" value="MEM5290544.1"/>
    <property type="molecule type" value="Genomic_DNA"/>
</dbReference>
<protein>
    <submittedName>
        <fullName evidence="2">PQQ-binding-like beta-propeller repeat protein</fullName>
    </submittedName>
</protein>
<evidence type="ECO:0000313" key="2">
    <source>
        <dbReference type="EMBL" id="MEM5290544.1"/>
    </source>
</evidence>